<name>A0A1M5DA74_9CLOT</name>
<gene>
    <name evidence="1" type="ORF">SAMN02745158_04472</name>
</gene>
<organism evidence="1 2">
    <name type="scientific">Lactonifactor longoviformis DSM 17459</name>
    <dbReference type="NCBI Taxonomy" id="1122155"/>
    <lineage>
        <taxon>Bacteria</taxon>
        <taxon>Bacillati</taxon>
        <taxon>Bacillota</taxon>
        <taxon>Clostridia</taxon>
        <taxon>Eubacteriales</taxon>
        <taxon>Clostridiaceae</taxon>
        <taxon>Lactonifactor</taxon>
    </lineage>
</organism>
<dbReference type="AlphaFoldDB" id="A0A1M5DA74"/>
<evidence type="ECO:0000313" key="2">
    <source>
        <dbReference type="Proteomes" id="UP000184245"/>
    </source>
</evidence>
<keyword evidence="2" id="KW-1185">Reference proteome</keyword>
<sequence>MNEIGKKFRNKIRQIRSTVRYGFVRTDRGDYLILMIWKFGKPIWSKHFKIAEVDLNEGIRNDRYDKKADEFFKSSSK</sequence>
<reference evidence="1 2" key="1">
    <citation type="submission" date="2016-11" db="EMBL/GenBank/DDBJ databases">
        <authorList>
            <person name="Jaros S."/>
            <person name="Januszkiewicz K."/>
            <person name="Wedrychowicz H."/>
        </authorList>
    </citation>
    <scope>NUCLEOTIDE SEQUENCE [LARGE SCALE GENOMIC DNA]</scope>
    <source>
        <strain evidence="1 2">DSM 17459</strain>
    </source>
</reference>
<dbReference type="RefSeq" id="WP_072854948.1">
    <property type="nucleotide sequence ID" value="NZ_FQVI01000063.1"/>
</dbReference>
<dbReference type="EMBL" id="FQVI01000063">
    <property type="protein sequence ID" value="SHF63886.1"/>
    <property type="molecule type" value="Genomic_DNA"/>
</dbReference>
<protein>
    <submittedName>
        <fullName evidence="1">Uncharacterized protein</fullName>
    </submittedName>
</protein>
<dbReference type="Proteomes" id="UP000184245">
    <property type="component" value="Unassembled WGS sequence"/>
</dbReference>
<evidence type="ECO:0000313" key="1">
    <source>
        <dbReference type="EMBL" id="SHF63886.1"/>
    </source>
</evidence>
<accession>A0A1M5DA74</accession>
<proteinExistence type="predicted"/>